<gene>
    <name evidence="2" type="ORF">POM88_042375</name>
</gene>
<evidence type="ECO:0000313" key="3">
    <source>
        <dbReference type="Proteomes" id="UP001237642"/>
    </source>
</evidence>
<keyword evidence="3" id="KW-1185">Reference proteome</keyword>
<comment type="caution">
    <text evidence="2">The sequence shown here is derived from an EMBL/GenBank/DDBJ whole genome shotgun (WGS) entry which is preliminary data.</text>
</comment>
<evidence type="ECO:0000256" key="1">
    <source>
        <dbReference type="SAM" id="MobiDB-lite"/>
    </source>
</evidence>
<organism evidence="2 3">
    <name type="scientific">Heracleum sosnowskyi</name>
    <dbReference type="NCBI Taxonomy" id="360622"/>
    <lineage>
        <taxon>Eukaryota</taxon>
        <taxon>Viridiplantae</taxon>
        <taxon>Streptophyta</taxon>
        <taxon>Embryophyta</taxon>
        <taxon>Tracheophyta</taxon>
        <taxon>Spermatophyta</taxon>
        <taxon>Magnoliopsida</taxon>
        <taxon>eudicotyledons</taxon>
        <taxon>Gunneridae</taxon>
        <taxon>Pentapetalae</taxon>
        <taxon>asterids</taxon>
        <taxon>campanulids</taxon>
        <taxon>Apiales</taxon>
        <taxon>Apiaceae</taxon>
        <taxon>Apioideae</taxon>
        <taxon>apioid superclade</taxon>
        <taxon>Tordylieae</taxon>
        <taxon>Tordyliinae</taxon>
        <taxon>Heracleum</taxon>
    </lineage>
</organism>
<dbReference type="AlphaFoldDB" id="A0AAD8MBK5"/>
<dbReference type="Proteomes" id="UP001237642">
    <property type="component" value="Unassembled WGS sequence"/>
</dbReference>
<name>A0AAD8MBK5_9APIA</name>
<feature type="compositionally biased region" description="Polar residues" evidence="1">
    <location>
        <begin position="516"/>
        <end position="528"/>
    </location>
</feature>
<reference evidence="2" key="2">
    <citation type="submission" date="2023-05" db="EMBL/GenBank/DDBJ databases">
        <authorList>
            <person name="Schelkunov M.I."/>
        </authorList>
    </citation>
    <scope>NUCLEOTIDE SEQUENCE</scope>
    <source>
        <strain evidence="2">Hsosn_3</strain>
        <tissue evidence="2">Leaf</tissue>
    </source>
</reference>
<accession>A0AAD8MBK5</accession>
<sequence length="528" mass="59339">MDKQASLIFHDSLGAEAYSPNRSLNASLTFSGNLSVQKTPLNTFFLSLLLFSPSLPEIGEMEGLASNSYSTRLDSYISLENSKWLAENVEEVDEILREIQRFAEDEYSGVKEAEGCPSSLCLSYQRRIILIRMVGGIMEGNDSLRVIHHVLRQEAANRGCQMLRQSLFHDESTILTDVGGEGEYAGCLNIHCSFTPTHVTEKTELNIIVRHPSIGSLCNSFRHNKMRSIDIYLFLDEVGGIMEGNDSLRVIHHVLRQEVANRGCHMLMQSFFHDESTILTDVAEGEYAGFLNLHCSFTPTHVSLSLNIDVSTTMILTTGPVFDVLVKSNQWEQDAFAIYFFKVTEKMELNIIVRHPSIGQEAANRGCHMLRQSFFHDESTILTDVGGEGEFADCLDLHRSYTPTHVSLSLNIGETKGLTPNSYSTRRLDSYIGRENFKWLAENVEGVDEILREIRRLAEDEYSEVKEAEGCHQEKTEVVAHAINDQLTEEVRLQIPSLLNVKHSAINDNGSEHASPLQTPNQKLRTGH</sequence>
<protein>
    <submittedName>
        <fullName evidence="2">Uncharacterized protein</fullName>
    </submittedName>
</protein>
<proteinExistence type="predicted"/>
<dbReference type="EMBL" id="JAUIZM010000009">
    <property type="protein sequence ID" value="KAK1366814.1"/>
    <property type="molecule type" value="Genomic_DNA"/>
</dbReference>
<reference evidence="2" key="1">
    <citation type="submission" date="2023-02" db="EMBL/GenBank/DDBJ databases">
        <title>Genome of toxic invasive species Heracleum sosnowskyi carries increased number of genes despite the absence of recent whole-genome duplications.</title>
        <authorList>
            <person name="Schelkunov M."/>
            <person name="Shtratnikova V."/>
            <person name="Makarenko M."/>
            <person name="Klepikova A."/>
            <person name="Omelchenko D."/>
            <person name="Novikova G."/>
            <person name="Obukhova E."/>
            <person name="Bogdanov V."/>
            <person name="Penin A."/>
            <person name="Logacheva M."/>
        </authorList>
    </citation>
    <scope>NUCLEOTIDE SEQUENCE</scope>
    <source>
        <strain evidence="2">Hsosn_3</strain>
        <tissue evidence="2">Leaf</tissue>
    </source>
</reference>
<evidence type="ECO:0000313" key="2">
    <source>
        <dbReference type="EMBL" id="KAK1366814.1"/>
    </source>
</evidence>
<feature type="region of interest" description="Disordered" evidence="1">
    <location>
        <begin position="506"/>
        <end position="528"/>
    </location>
</feature>